<dbReference type="EMBL" id="FP929139">
    <property type="protein sequence ID" value="CBY01636.1"/>
    <property type="molecule type" value="Genomic_DNA"/>
</dbReference>
<keyword evidence="3" id="KW-1185">Reference proteome</keyword>
<reference evidence="3" key="1">
    <citation type="journal article" date="2011" name="Nat. Commun.">
        <title>Effector diversification within compartments of the Leptosphaeria maculans genome affected by Repeat-Induced Point mutations.</title>
        <authorList>
            <person name="Rouxel T."/>
            <person name="Grandaubert J."/>
            <person name="Hane J.K."/>
            <person name="Hoede C."/>
            <person name="van de Wouw A.P."/>
            <person name="Couloux A."/>
            <person name="Dominguez V."/>
            <person name="Anthouard V."/>
            <person name="Bally P."/>
            <person name="Bourras S."/>
            <person name="Cozijnsen A.J."/>
            <person name="Ciuffetti L.M."/>
            <person name="Degrave A."/>
            <person name="Dilmaghani A."/>
            <person name="Duret L."/>
            <person name="Fudal I."/>
            <person name="Goodwin S.B."/>
            <person name="Gout L."/>
            <person name="Glaser N."/>
            <person name="Linglin J."/>
            <person name="Kema G.H.J."/>
            <person name="Lapalu N."/>
            <person name="Lawrence C.B."/>
            <person name="May K."/>
            <person name="Meyer M."/>
            <person name="Ollivier B."/>
            <person name="Poulain J."/>
            <person name="Schoch C.L."/>
            <person name="Simon A."/>
            <person name="Spatafora J.W."/>
            <person name="Stachowiak A."/>
            <person name="Turgeon B.G."/>
            <person name="Tyler B.M."/>
            <person name="Vincent D."/>
            <person name="Weissenbach J."/>
            <person name="Amselem J."/>
            <person name="Quesneville H."/>
            <person name="Oliver R.P."/>
            <person name="Wincker P."/>
            <person name="Balesdent M.-H."/>
            <person name="Howlett B.J."/>
        </authorList>
    </citation>
    <scope>NUCLEOTIDE SEQUENCE [LARGE SCALE GENOMIC DNA]</scope>
    <source>
        <strain evidence="3">JN3 / isolate v23.1.3 / race Av1-4-5-6-7-8</strain>
    </source>
</reference>
<dbReference type="Proteomes" id="UP000002668">
    <property type="component" value="Genome"/>
</dbReference>
<evidence type="ECO:0000313" key="2">
    <source>
        <dbReference type="EMBL" id="CBY01636.1"/>
    </source>
</evidence>
<gene>
    <name evidence="2" type="ORF">LEMA_uP004230.1</name>
</gene>
<dbReference type="InParanoid" id="E5AEJ7"/>
<dbReference type="RefSeq" id="XP_003845115.1">
    <property type="nucleotide sequence ID" value="XM_003845067.1"/>
</dbReference>
<dbReference type="AlphaFoldDB" id="E5AEJ7"/>
<protein>
    <submittedName>
        <fullName evidence="2">Predicted protein</fullName>
    </submittedName>
</protein>
<evidence type="ECO:0000256" key="1">
    <source>
        <dbReference type="SAM" id="SignalP"/>
    </source>
</evidence>
<sequence>MQFISVTLLFFGLSATTVFAKNEYTSLITRDVMGFYTTTLVLPAVAPQPTDLTEDVTLPEEAEKIQE</sequence>
<dbReference type="GeneID" id="13290646"/>
<dbReference type="VEuPathDB" id="FungiDB:LEMA_uP004230.1"/>
<name>E5AEJ7_LEPMJ</name>
<keyword evidence="1" id="KW-0732">Signal</keyword>
<accession>E5AEJ7</accession>
<evidence type="ECO:0000313" key="3">
    <source>
        <dbReference type="Proteomes" id="UP000002668"/>
    </source>
</evidence>
<organism evidence="2 3">
    <name type="scientific">Leptosphaeria maculans (strain JN3 / isolate v23.1.3 / race Av1-4-5-6-7-8)</name>
    <name type="common">Blackleg fungus</name>
    <name type="synonym">Phoma lingam</name>
    <dbReference type="NCBI Taxonomy" id="985895"/>
    <lineage>
        <taxon>Eukaryota</taxon>
        <taxon>Fungi</taxon>
        <taxon>Dikarya</taxon>
        <taxon>Ascomycota</taxon>
        <taxon>Pezizomycotina</taxon>
        <taxon>Dothideomycetes</taxon>
        <taxon>Pleosporomycetidae</taxon>
        <taxon>Pleosporales</taxon>
        <taxon>Pleosporineae</taxon>
        <taxon>Leptosphaeriaceae</taxon>
        <taxon>Plenodomus</taxon>
        <taxon>Plenodomus lingam/Leptosphaeria maculans species complex</taxon>
    </lineage>
</organism>
<feature type="chain" id="PRO_5003195265" evidence="1">
    <location>
        <begin position="21"/>
        <end position="67"/>
    </location>
</feature>
<feature type="signal peptide" evidence="1">
    <location>
        <begin position="1"/>
        <end position="20"/>
    </location>
</feature>
<dbReference type="HOGENOM" id="CLU_2812877_0_0_1"/>
<proteinExistence type="predicted"/>